<dbReference type="EMBL" id="AUZI01000008">
    <property type="protein sequence ID" value="KID50077.1"/>
    <property type="molecule type" value="Genomic_DNA"/>
</dbReference>
<accession>A0A017H4M8</accession>
<proteinExistence type="predicted"/>
<dbReference type="InterPro" id="IPR014710">
    <property type="entry name" value="RmlC-like_jellyroll"/>
</dbReference>
<reference evidence="1 2" key="1">
    <citation type="submission" date="2013-08" db="EMBL/GenBank/DDBJ databases">
        <title>An opportunistic ruminal bacterium that causes liver abscesses in cattle.</title>
        <authorList>
            <person name="Benahmed F.H."/>
            <person name="Rasmussen M."/>
            <person name="Harbottle H."/>
            <person name="Soppet D."/>
            <person name="Nagaraja T.G."/>
            <person name="Davidson M."/>
        </authorList>
    </citation>
    <scope>NUCLEOTIDE SEQUENCE [LARGE SCALE GENOMIC DNA]</scope>
    <source>
        <strain evidence="1 2">B35</strain>
    </source>
</reference>
<dbReference type="PANTHER" id="PTHR37943:SF1">
    <property type="entry name" value="PROTEIN VES"/>
    <property type="match status" value="1"/>
</dbReference>
<dbReference type="RefSeq" id="WP_005957580.1">
    <property type="nucleotide sequence ID" value="NZ_AOJP01000008.1"/>
</dbReference>
<dbReference type="InterPro" id="IPR011051">
    <property type="entry name" value="RmlC_Cupin_sf"/>
</dbReference>
<dbReference type="SUPFAM" id="SSF51182">
    <property type="entry name" value="RmlC-like cupins"/>
    <property type="match status" value="1"/>
</dbReference>
<name>A0A017H4M8_9FUSO</name>
<dbReference type="AlphaFoldDB" id="A0A017H4M8"/>
<comment type="caution">
    <text evidence="1">The sequence shown here is derived from an EMBL/GenBank/DDBJ whole genome shotgun (WGS) entry which is preliminary data.</text>
</comment>
<dbReference type="Pfam" id="PF05962">
    <property type="entry name" value="HutD"/>
    <property type="match status" value="1"/>
</dbReference>
<sequence>MYTIIKKNEWKSLEWSGGITNQLYIYPKTADYARRDFSARISIAETKEASRSQFTHLPGIDRFISNLEGNMQLEHEDHYNIEVHPYEIERFQGSWITFSTGKYRDFNLMLQGVMGDLYFKELTGDITLHLQEALTFAFVYIIEGSVILDGQVKLEESDLLIANNHKLDIKTNFAKIYYGFVKEWES</sequence>
<evidence type="ECO:0000313" key="1">
    <source>
        <dbReference type="EMBL" id="KID50077.1"/>
    </source>
</evidence>
<dbReference type="PANTHER" id="PTHR37943">
    <property type="entry name" value="PROTEIN VES"/>
    <property type="match status" value="1"/>
</dbReference>
<evidence type="ECO:0000313" key="2">
    <source>
        <dbReference type="Proteomes" id="UP000031184"/>
    </source>
</evidence>
<dbReference type="Gene3D" id="2.60.120.10">
    <property type="entry name" value="Jelly Rolls"/>
    <property type="match status" value="1"/>
</dbReference>
<protein>
    <submittedName>
        <fullName evidence="1">Uncharacterized protein</fullName>
    </submittedName>
</protein>
<dbReference type="PATRIC" id="fig|1226633.4.peg.266"/>
<gene>
    <name evidence="1" type="ORF">C095_01345</name>
</gene>
<dbReference type="Proteomes" id="UP000031184">
    <property type="component" value="Unassembled WGS sequence"/>
</dbReference>
<organism evidence="1 2">
    <name type="scientific">Fusobacterium necrophorum subsp. funduliforme B35</name>
    <dbReference type="NCBI Taxonomy" id="1226633"/>
    <lineage>
        <taxon>Bacteria</taxon>
        <taxon>Fusobacteriati</taxon>
        <taxon>Fusobacteriota</taxon>
        <taxon>Fusobacteriia</taxon>
        <taxon>Fusobacteriales</taxon>
        <taxon>Fusobacteriaceae</taxon>
        <taxon>Fusobacterium</taxon>
    </lineage>
</organism>
<dbReference type="InterPro" id="IPR010282">
    <property type="entry name" value="Uncharacterised_HutD/Ves"/>
</dbReference>
<dbReference type="OrthoDB" id="9786443at2"/>